<feature type="transmembrane region" description="Helical" evidence="1">
    <location>
        <begin position="179"/>
        <end position="197"/>
    </location>
</feature>
<feature type="transmembrane region" description="Helical" evidence="1">
    <location>
        <begin position="24"/>
        <end position="44"/>
    </location>
</feature>
<proteinExistence type="predicted"/>
<feature type="transmembrane region" description="Helical" evidence="1">
    <location>
        <begin position="112"/>
        <end position="133"/>
    </location>
</feature>
<dbReference type="EMBL" id="CP051627">
    <property type="protein sequence ID" value="UPT20240.1"/>
    <property type="molecule type" value="Genomic_DNA"/>
</dbReference>
<dbReference type="Pfam" id="PF06182">
    <property type="entry name" value="ABC2_membrane_6"/>
    <property type="match status" value="1"/>
</dbReference>
<dbReference type="InterPro" id="IPR010390">
    <property type="entry name" value="ABC-2_transporter-like"/>
</dbReference>
<dbReference type="Proteomes" id="UP000832041">
    <property type="component" value="Chromosome"/>
</dbReference>
<keyword evidence="1" id="KW-0472">Membrane</keyword>
<dbReference type="RefSeq" id="WP_248592492.1">
    <property type="nucleotide sequence ID" value="NZ_BAABEB010000012.1"/>
</dbReference>
<organism evidence="2 3">
    <name type="scientific">Thermobifida alba</name>
    <name type="common">Thermomonospora alba</name>
    <dbReference type="NCBI Taxonomy" id="53522"/>
    <lineage>
        <taxon>Bacteria</taxon>
        <taxon>Bacillati</taxon>
        <taxon>Actinomycetota</taxon>
        <taxon>Actinomycetes</taxon>
        <taxon>Streptosporangiales</taxon>
        <taxon>Nocardiopsidaceae</taxon>
        <taxon>Thermobifida</taxon>
    </lineage>
</organism>
<dbReference type="PANTHER" id="PTHR36832">
    <property type="entry name" value="SLR1174 PROTEIN-RELATED"/>
    <property type="match status" value="1"/>
</dbReference>
<keyword evidence="1" id="KW-1133">Transmembrane helix</keyword>
<evidence type="ECO:0000313" key="2">
    <source>
        <dbReference type="EMBL" id="UPT20240.1"/>
    </source>
</evidence>
<accession>A0ABY4L1Y7</accession>
<gene>
    <name evidence="2" type="ORF">FOF52_04055</name>
</gene>
<reference evidence="2 3" key="1">
    <citation type="submission" date="2020-04" db="EMBL/GenBank/DDBJ databases">
        <title>Thermobifida alba genome sequencing and assembly.</title>
        <authorList>
            <person name="Luzics S."/>
            <person name="Horvath B."/>
            <person name="Nagy I."/>
            <person name="Toth A."/>
            <person name="Nagy I."/>
            <person name="Kukolya J."/>
        </authorList>
    </citation>
    <scope>NUCLEOTIDE SEQUENCE [LARGE SCALE GENOMIC DNA]</scope>
    <source>
        <strain evidence="2 3">DSM 43795</strain>
    </source>
</reference>
<name>A0ABY4L1Y7_THEAE</name>
<keyword evidence="3" id="KW-1185">Reference proteome</keyword>
<keyword evidence="1" id="KW-0812">Transmembrane</keyword>
<protein>
    <submittedName>
        <fullName evidence="2">ABC transporter permease</fullName>
    </submittedName>
</protein>
<feature type="transmembrane region" description="Helical" evidence="1">
    <location>
        <begin position="228"/>
        <end position="250"/>
    </location>
</feature>
<dbReference type="PANTHER" id="PTHR36832:SF2">
    <property type="entry name" value="INTEGRAL MEMBRANE PROTEIN"/>
    <property type="match status" value="1"/>
</dbReference>
<evidence type="ECO:0000313" key="3">
    <source>
        <dbReference type="Proteomes" id="UP000832041"/>
    </source>
</evidence>
<feature type="transmembrane region" description="Helical" evidence="1">
    <location>
        <begin position="56"/>
        <end position="76"/>
    </location>
</feature>
<sequence length="261" mass="27418">MRVFCAVFALGLRRHSTYRAATLSAIVVNCVFGVVNALVLLAVFDARPRINGYTAADAVTQVFVAQALIGVTAIFGPPLDVGGRVRDGSVAADLLRPVDPLLWWLAQDLGRAVFGLLVRSVPTFASGAVLFALPLPADPLRWAVLPASAVLAALVGFGLRHLYALSAFWLGDSRGVESVGWLLGPFCSGMLLPLTLFPDAAAAVLRLLPWAALVQIPAEVFLGRTGTAVGLLHQALWAAALLVLGAVLGARARRRVVVQGG</sequence>
<evidence type="ECO:0000256" key="1">
    <source>
        <dbReference type="SAM" id="Phobius"/>
    </source>
</evidence>